<dbReference type="NCBIfam" id="NF009309">
    <property type="entry name" value="PRK12666.1"/>
    <property type="match status" value="1"/>
</dbReference>
<dbReference type="InterPro" id="IPR001750">
    <property type="entry name" value="ND/Mrp_TM"/>
</dbReference>
<feature type="transmembrane region" description="Helical" evidence="8">
    <location>
        <begin position="76"/>
        <end position="108"/>
    </location>
</feature>
<evidence type="ECO:0000313" key="11">
    <source>
        <dbReference type="Proteomes" id="UP001168613"/>
    </source>
</evidence>
<gene>
    <name evidence="10" type="ORF">LMS43_12045</name>
</gene>
<feature type="transmembrane region" description="Helical" evidence="8">
    <location>
        <begin position="392"/>
        <end position="418"/>
    </location>
</feature>
<dbReference type="Proteomes" id="UP001168613">
    <property type="component" value="Unassembled WGS sequence"/>
</dbReference>
<evidence type="ECO:0000256" key="1">
    <source>
        <dbReference type="ARBA" id="ARBA00004651"/>
    </source>
</evidence>
<keyword evidence="4 7" id="KW-0812">Transmembrane</keyword>
<name>A0ABT8ELD0_9BURK</name>
<comment type="caution">
    <text evidence="10">The sequence shown here is derived from an EMBL/GenBank/DDBJ whole genome shotgun (WGS) entry which is preliminary data.</text>
</comment>
<feature type="domain" description="NADH:quinone oxidoreductase/Mrp antiporter transmembrane" evidence="9">
    <location>
        <begin position="137"/>
        <end position="439"/>
    </location>
</feature>
<feature type="transmembrane region" description="Helical" evidence="8">
    <location>
        <begin position="244"/>
        <end position="267"/>
    </location>
</feature>
<dbReference type="InterPro" id="IPR003918">
    <property type="entry name" value="NADH_UbQ_OxRdtase"/>
</dbReference>
<dbReference type="EMBL" id="JAJHNU010000003">
    <property type="protein sequence ID" value="MDN4122020.1"/>
    <property type="molecule type" value="Genomic_DNA"/>
</dbReference>
<comment type="similarity">
    <text evidence="2">Belongs to the CPA3 antiporters (TC 2.A.63) subunit D family.</text>
</comment>
<feature type="transmembrane region" description="Helical" evidence="8">
    <location>
        <begin position="340"/>
        <end position="360"/>
    </location>
</feature>
<organism evidence="10 11">
    <name type="scientific">Alcaligenes endophyticus</name>
    <dbReference type="NCBI Taxonomy" id="1929088"/>
    <lineage>
        <taxon>Bacteria</taxon>
        <taxon>Pseudomonadati</taxon>
        <taxon>Pseudomonadota</taxon>
        <taxon>Betaproteobacteria</taxon>
        <taxon>Burkholderiales</taxon>
        <taxon>Alcaligenaceae</taxon>
        <taxon>Alcaligenes</taxon>
    </lineage>
</organism>
<feature type="transmembrane region" description="Helical" evidence="8">
    <location>
        <begin position="6"/>
        <end position="26"/>
    </location>
</feature>
<evidence type="ECO:0000259" key="9">
    <source>
        <dbReference type="Pfam" id="PF00361"/>
    </source>
</evidence>
<feature type="transmembrane region" description="Helical" evidence="8">
    <location>
        <begin position="215"/>
        <end position="237"/>
    </location>
</feature>
<evidence type="ECO:0000313" key="10">
    <source>
        <dbReference type="EMBL" id="MDN4122020.1"/>
    </source>
</evidence>
<keyword evidence="11" id="KW-1185">Reference proteome</keyword>
<proteinExistence type="inferred from homology"/>
<feature type="transmembrane region" description="Helical" evidence="8">
    <location>
        <begin position="170"/>
        <end position="191"/>
    </location>
</feature>
<sequence length="544" mass="57719">MSPMLQHLPIFPVAIPLMAAGLMLMLREHRRRYKLIISVISLVLQFASALTLLMIADGTLSNTPAGGVSVYLLGDWPAPFGIVLAIDRLSALMLLLTNILAWACWVYATARWDKVGVHFHSLFQLLLMGLNGAFMTGDLFNLFVFFEVLLAASYGLMLHGSGQARVRAGLHYIAVNLVASFLLLIAIALIYGTTGTLNMADLAVRAGDLANSDRLIFEAAIAVLGIAFLIKAAAWPLNYWLPSAYGTACAPVAAMFAIMTKVGIYSLLRIGSLLLPTGAPAAFGGAWMFPAGIATLAFGAVGMLAAQQPERLAGYSIIVSSGTLLAALGMPGVILTGPALYYMISSVLALAAFFLVLELISRAKPFGADLLAVSQEIFDLDDPHSDDDSDDVVGIAIPGVMVFLGMSFIACALLIIGLPPLSGFVAKLSLLTAALKASGNTPEPLNAWILTAAVLLAGIAGLIAMVRTGIRLFWAVTDITIPRLKLIEAIPIGSIILLCALMSWYAGPISTYLEETADQLDEPNTYINAVLQRHSLRDVSGGSQ</sequence>
<accession>A0ABT8ELD0</accession>
<dbReference type="PRINTS" id="PR01437">
    <property type="entry name" value="NUOXDRDTASE4"/>
</dbReference>
<feature type="transmembrane region" description="Helical" evidence="8">
    <location>
        <begin position="287"/>
        <end position="305"/>
    </location>
</feature>
<protein>
    <submittedName>
        <fullName evidence="10">Monovalent cation/H+ antiporter subunit D</fullName>
    </submittedName>
</protein>
<dbReference type="PANTHER" id="PTHR42703:SF1">
    <property type="entry name" value="NA(+)_H(+) ANTIPORTER SUBUNIT D1"/>
    <property type="match status" value="1"/>
</dbReference>
<keyword evidence="6 8" id="KW-0472">Membrane</keyword>
<evidence type="ECO:0000256" key="8">
    <source>
        <dbReference type="SAM" id="Phobius"/>
    </source>
</evidence>
<feature type="transmembrane region" description="Helical" evidence="8">
    <location>
        <begin position="445"/>
        <end position="466"/>
    </location>
</feature>
<dbReference type="Pfam" id="PF00361">
    <property type="entry name" value="Proton_antipo_M"/>
    <property type="match status" value="1"/>
</dbReference>
<evidence type="ECO:0000256" key="5">
    <source>
        <dbReference type="ARBA" id="ARBA00022989"/>
    </source>
</evidence>
<keyword evidence="5 8" id="KW-1133">Transmembrane helix</keyword>
<feature type="transmembrane region" description="Helical" evidence="8">
    <location>
        <begin position="115"/>
        <end position="134"/>
    </location>
</feature>
<evidence type="ECO:0000256" key="7">
    <source>
        <dbReference type="RuleBase" id="RU000320"/>
    </source>
</evidence>
<dbReference type="PANTHER" id="PTHR42703">
    <property type="entry name" value="NADH DEHYDROGENASE"/>
    <property type="match status" value="1"/>
</dbReference>
<evidence type="ECO:0000256" key="6">
    <source>
        <dbReference type="ARBA" id="ARBA00023136"/>
    </source>
</evidence>
<feature type="transmembrane region" description="Helical" evidence="8">
    <location>
        <begin position="140"/>
        <end position="158"/>
    </location>
</feature>
<feature type="transmembrane region" description="Helical" evidence="8">
    <location>
        <begin position="312"/>
        <end position="334"/>
    </location>
</feature>
<evidence type="ECO:0000256" key="2">
    <source>
        <dbReference type="ARBA" id="ARBA00005346"/>
    </source>
</evidence>
<feature type="transmembrane region" description="Helical" evidence="8">
    <location>
        <begin position="486"/>
        <end position="506"/>
    </location>
</feature>
<evidence type="ECO:0000256" key="3">
    <source>
        <dbReference type="ARBA" id="ARBA00022475"/>
    </source>
</evidence>
<keyword evidence="3" id="KW-1003">Cell membrane</keyword>
<evidence type="ECO:0000256" key="4">
    <source>
        <dbReference type="ARBA" id="ARBA00022692"/>
    </source>
</evidence>
<feature type="transmembrane region" description="Helical" evidence="8">
    <location>
        <begin position="35"/>
        <end position="56"/>
    </location>
</feature>
<dbReference type="InterPro" id="IPR050586">
    <property type="entry name" value="CPA3_Na-H_Antiporter_D"/>
</dbReference>
<reference evidence="10" key="1">
    <citation type="submission" date="2021-11" db="EMBL/GenBank/DDBJ databases">
        <title>Draft genome sequence of Alcaligenes endophyticus type strain CCUG 75668T.</title>
        <authorList>
            <person name="Salva-Serra F."/>
            <person name="Duran R.E."/>
            <person name="Seeger M."/>
            <person name="Moore E.R.B."/>
            <person name="Jaen-Luchoro D."/>
        </authorList>
    </citation>
    <scope>NUCLEOTIDE SEQUENCE</scope>
    <source>
        <strain evidence="10">CCUG 75668</strain>
    </source>
</reference>
<comment type="subcellular location">
    <subcellularLocation>
        <location evidence="1">Cell membrane</location>
        <topology evidence="1">Multi-pass membrane protein</topology>
    </subcellularLocation>
    <subcellularLocation>
        <location evidence="7">Membrane</location>
        <topology evidence="7">Multi-pass membrane protein</topology>
    </subcellularLocation>
</comment>